<evidence type="ECO:0000313" key="2">
    <source>
        <dbReference type="EMBL" id="ACE04567.1"/>
    </source>
</evidence>
<sequence>MANNACPEARDSSRSLKALRRIIRALDVHSRRLYRECNTTSPQISCLNTLAKKGNQTLSALSQDMHLSVSTVNGIIDRLELRGMVSRTRSIQDQRKVVLSITQAGTDMLNTIPELMQDIYAQAFTRLSPENQDALSQLLEQLADHFTPTEKEQGQNTEIITSNHDFISNAGTDYQLH</sequence>
<protein>
    <submittedName>
        <fullName evidence="2">Transcriptional regulator, MarR family</fullName>
    </submittedName>
</protein>
<dbReference type="GO" id="GO:0003700">
    <property type="term" value="F:DNA-binding transcription factor activity"/>
    <property type="evidence" value="ECO:0007669"/>
    <property type="project" value="InterPro"/>
</dbReference>
<gene>
    <name evidence="2" type="ordered locus">Cphamn1_1648</name>
</gene>
<accession>B3EKN1</accession>
<dbReference type="eggNOG" id="COG1846">
    <property type="taxonomic scope" value="Bacteria"/>
</dbReference>
<dbReference type="PANTHER" id="PTHR33164">
    <property type="entry name" value="TRANSCRIPTIONAL REGULATOR, MARR FAMILY"/>
    <property type="match status" value="1"/>
</dbReference>
<dbReference type="InterPro" id="IPR000835">
    <property type="entry name" value="HTH_MarR-typ"/>
</dbReference>
<evidence type="ECO:0000259" key="1">
    <source>
        <dbReference type="PROSITE" id="PS50995"/>
    </source>
</evidence>
<feature type="domain" description="HTH marR-type" evidence="1">
    <location>
        <begin position="12"/>
        <end position="144"/>
    </location>
</feature>
<dbReference type="InterPro" id="IPR036388">
    <property type="entry name" value="WH-like_DNA-bd_sf"/>
</dbReference>
<dbReference type="PRINTS" id="PR00598">
    <property type="entry name" value="HTHMARR"/>
</dbReference>
<reference evidence="2" key="1">
    <citation type="submission" date="2008-06" db="EMBL/GenBank/DDBJ databases">
        <title>Complete sequence of Chlorobium phaeobacteroides BS1.</title>
        <authorList>
            <consortium name="US DOE Joint Genome Institute"/>
            <person name="Lucas S."/>
            <person name="Copeland A."/>
            <person name="Lapidus A."/>
            <person name="Glavina del Rio T."/>
            <person name="Dalin E."/>
            <person name="Tice H."/>
            <person name="Bruce D."/>
            <person name="Goodwin L."/>
            <person name="Pitluck S."/>
            <person name="Schmutz J."/>
            <person name="Larimer F."/>
            <person name="Land M."/>
            <person name="Hauser L."/>
            <person name="Kyrpides N."/>
            <person name="Ovchinnikova G."/>
            <person name="Li T."/>
            <person name="Liu Z."/>
            <person name="Zhao F."/>
            <person name="Overmann J."/>
            <person name="Bryant D.A."/>
            <person name="Richardson P."/>
        </authorList>
    </citation>
    <scope>NUCLEOTIDE SEQUENCE [LARGE SCALE GENOMIC DNA]</scope>
    <source>
        <strain evidence="2">BS1</strain>
    </source>
</reference>
<dbReference type="Pfam" id="PF01047">
    <property type="entry name" value="MarR"/>
    <property type="match status" value="1"/>
</dbReference>
<dbReference type="SUPFAM" id="SSF46785">
    <property type="entry name" value="Winged helix' DNA-binding domain"/>
    <property type="match status" value="1"/>
</dbReference>
<name>B3EKN1_CHLPB</name>
<dbReference type="STRING" id="331678.Cphamn1_1648"/>
<dbReference type="GO" id="GO:0006950">
    <property type="term" value="P:response to stress"/>
    <property type="evidence" value="ECO:0007669"/>
    <property type="project" value="TreeGrafter"/>
</dbReference>
<dbReference type="PANTHER" id="PTHR33164:SF89">
    <property type="entry name" value="MARR FAMILY REGULATORY PROTEIN"/>
    <property type="match status" value="1"/>
</dbReference>
<dbReference type="SMART" id="SM00347">
    <property type="entry name" value="HTH_MARR"/>
    <property type="match status" value="1"/>
</dbReference>
<organism evidence="2">
    <name type="scientific">Chlorobium phaeobacteroides (strain BS1)</name>
    <dbReference type="NCBI Taxonomy" id="331678"/>
    <lineage>
        <taxon>Bacteria</taxon>
        <taxon>Pseudomonadati</taxon>
        <taxon>Chlorobiota</taxon>
        <taxon>Chlorobiia</taxon>
        <taxon>Chlorobiales</taxon>
        <taxon>Chlorobiaceae</taxon>
        <taxon>Chlorobium/Pelodictyon group</taxon>
        <taxon>Chlorobium</taxon>
    </lineage>
</organism>
<dbReference type="InterPro" id="IPR036390">
    <property type="entry name" value="WH_DNA-bd_sf"/>
</dbReference>
<dbReference type="EMBL" id="CP001101">
    <property type="protein sequence ID" value="ACE04567.1"/>
    <property type="molecule type" value="Genomic_DNA"/>
</dbReference>
<dbReference type="AlphaFoldDB" id="B3EKN1"/>
<dbReference type="HOGENOM" id="CLU_083287_27_7_10"/>
<dbReference type="InterPro" id="IPR039422">
    <property type="entry name" value="MarR/SlyA-like"/>
</dbReference>
<proteinExistence type="predicted"/>
<dbReference type="Gene3D" id="1.10.10.10">
    <property type="entry name" value="Winged helix-like DNA-binding domain superfamily/Winged helix DNA-binding domain"/>
    <property type="match status" value="1"/>
</dbReference>
<dbReference type="OrthoDB" id="1120589at2"/>
<dbReference type="KEGG" id="cpb:Cphamn1_1648"/>
<dbReference type="PROSITE" id="PS50995">
    <property type="entry name" value="HTH_MARR_2"/>
    <property type="match status" value="1"/>
</dbReference>